<proteinExistence type="predicted"/>
<dbReference type="Proteomes" id="UP000198382">
    <property type="component" value="Unassembled WGS sequence"/>
</dbReference>
<dbReference type="EMBL" id="MUGV01000018">
    <property type="protein sequence ID" value="OXA79096.1"/>
    <property type="molecule type" value="Genomic_DNA"/>
</dbReference>
<reference evidence="1 2" key="1">
    <citation type="submission" date="2016-11" db="EMBL/GenBank/DDBJ databases">
        <title>Whole genomes of Flavobacteriaceae.</title>
        <authorList>
            <person name="Stine C."/>
            <person name="Li C."/>
            <person name="Tadesse D."/>
        </authorList>
    </citation>
    <scope>NUCLEOTIDE SEQUENCE [LARGE SCALE GENOMIC DNA]</scope>
    <source>
        <strain evidence="1 2">DSM 15937</strain>
    </source>
</reference>
<keyword evidence="2" id="KW-1185">Reference proteome</keyword>
<evidence type="ECO:0000313" key="2">
    <source>
        <dbReference type="Proteomes" id="UP000198382"/>
    </source>
</evidence>
<organism evidence="1 2">
    <name type="scientific">Flavobacterium frigidimaris</name>
    <dbReference type="NCBI Taxonomy" id="262320"/>
    <lineage>
        <taxon>Bacteria</taxon>
        <taxon>Pseudomonadati</taxon>
        <taxon>Bacteroidota</taxon>
        <taxon>Flavobacteriia</taxon>
        <taxon>Flavobacteriales</taxon>
        <taxon>Flavobacteriaceae</taxon>
        <taxon>Flavobacterium</taxon>
    </lineage>
</organism>
<protein>
    <submittedName>
        <fullName evidence="1">Uncharacterized protein</fullName>
    </submittedName>
</protein>
<comment type="caution">
    <text evidence="1">The sequence shown here is derived from an EMBL/GenBank/DDBJ whole genome shotgun (WGS) entry which is preliminary data.</text>
</comment>
<accession>A0ABX4BQD4</accession>
<dbReference type="RefSeq" id="WP_074658887.1">
    <property type="nucleotide sequence ID" value="NZ_MUGV01000018.1"/>
</dbReference>
<evidence type="ECO:0000313" key="1">
    <source>
        <dbReference type="EMBL" id="OXA79096.1"/>
    </source>
</evidence>
<gene>
    <name evidence="1" type="ORF">B0A65_11140</name>
</gene>
<sequence>MRGKMAIPEKLYSEKLFNYQESIKVLYLVDDNFKTICDDYCCSKINVEKYRKKIEEDFHLKVEYENLTKELEEEIVQYIAKNME</sequence>
<name>A0ABX4BQD4_FLAFR</name>